<organism evidence="7 8">
    <name type="scientific">Plakobranchus ocellatus</name>
    <dbReference type="NCBI Taxonomy" id="259542"/>
    <lineage>
        <taxon>Eukaryota</taxon>
        <taxon>Metazoa</taxon>
        <taxon>Spiralia</taxon>
        <taxon>Lophotrochozoa</taxon>
        <taxon>Mollusca</taxon>
        <taxon>Gastropoda</taxon>
        <taxon>Heterobranchia</taxon>
        <taxon>Euthyneura</taxon>
        <taxon>Panpulmonata</taxon>
        <taxon>Sacoglossa</taxon>
        <taxon>Placobranchoidea</taxon>
        <taxon>Plakobranchidae</taxon>
        <taxon>Plakobranchus</taxon>
    </lineage>
</organism>
<dbReference type="InterPro" id="IPR019427">
    <property type="entry name" value="7TM_GPCR_serpentine_rcpt_Srw"/>
</dbReference>
<evidence type="ECO:0000259" key="6">
    <source>
        <dbReference type="PROSITE" id="PS50262"/>
    </source>
</evidence>
<name>A0AAV4DE00_9GAST</name>
<dbReference type="AlphaFoldDB" id="A0AAV4DE00"/>
<gene>
    <name evidence="7" type="ORF">PoB_006876500</name>
</gene>
<evidence type="ECO:0000256" key="1">
    <source>
        <dbReference type="ARBA" id="ARBA00004370"/>
    </source>
</evidence>
<sequence length="385" mass="42722">MNLQATEENNTNRPPVLGITSETPLQLWENQSYHSSLVSLTNGFLNDEQFELVVLVLVYMLQLTNIVAFIGNSLNIAVFVKLGFSESSNISLTALAASDLVCVVMSVWSNICFLLSFEDVRLPFQVLNVSFLTSSTPYLFVGRTVAWITAFISFERCLCILAPLKVKSLITPKITSVVVLVITTLTFGPVLFIYLRYNFVWVLYLNATILGVAPNDNAYFILMEKIVLIICGGIQPVLAFSIVLVCTVFLVVQLRKISSWRKSVTSAKDQWGQNSGKNLASSSPAIAQDRISQKEERLVRMVVVVATIFIVGFSPNCILLLCNFAFEEFSVYGEHRRIVIVCGLLSSLAQGVSGSVNILIYYYMASKFRAALRGLLGLDCQDQTR</sequence>
<dbReference type="EMBL" id="BLXT01007780">
    <property type="protein sequence ID" value="GFO42260.1"/>
    <property type="molecule type" value="Genomic_DNA"/>
</dbReference>
<dbReference type="InterPro" id="IPR052954">
    <property type="entry name" value="GPCR-Ligand_Int"/>
</dbReference>
<dbReference type="PROSITE" id="PS50262">
    <property type="entry name" value="G_PROTEIN_RECEP_F1_2"/>
    <property type="match status" value="1"/>
</dbReference>
<accession>A0AAV4DE00</accession>
<dbReference type="Proteomes" id="UP000735302">
    <property type="component" value="Unassembled WGS sequence"/>
</dbReference>
<evidence type="ECO:0000256" key="5">
    <source>
        <dbReference type="SAM" id="Phobius"/>
    </source>
</evidence>
<evidence type="ECO:0000256" key="4">
    <source>
        <dbReference type="ARBA" id="ARBA00023136"/>
    </source>
</evidence>
<proteinExistence type="predicted"/>
<reference evidence="7 8" key="1">
    <citation type="journal article" date="2021" name="Elife">
        <title>Chloroplast acquisition without the gene transfer in kleptoplastic sea slugs, Plakobranchus ocellatus.</title>
        <authorList>
            <person name="Maeda T."/>
            <person name="Takahashi S."/>
            <person name="Yoshida T."/>
            <person name="Shimamura S."/>
            <person name="Takaki Y."/>
            <person name="Nagai Y."/>
            <person name="Toyoda A."/>
            <person name="Suzuki Y."/>
            <person name="Arimoto A."/>
            <person name="Ishii H."/>
            <person name="Satoh N."/>
            <person name="Nishiyama T."/>
            <person name="Hasebe M."/>
            <person name="Maruyama T."/>
            <person name="Minagawa J."/>
            <person name="Obokata J."/>
            <person name="Shigenobu S."/>
        </authorList>
    </citation>
    <scope>NUCLEOTIDE SEQUENCE [LARGE SCALE GENOMIC DNA]</scope>
</reference>
<keyword evidence="4 5" id="KW-0472">Membrane</keyword>
<feature type="transmembrane region" description="Helical" evidence="5">
    <location>
        <begin position="92"/>
        <end position="117"/>
    </location>
</feature>
<dbReference type="GO" id="GO:0008528">
    <property type="term" value="F:G protein-coupled peptide receptor activity"/>
    <property type="evidence" value="ECO:0007669"/>
    <property type="project" value="InterPro"/>
</dbReference>
<comment type="caution">
    <text evidence="7">The sequence shown here is derived from an EMBL/GenBank/DDBJ whole genome shotgun (WGS) entry which is preliminary data.</text>
</comment>
<feature type="transmembrane region" description="Helical" evidence="5">
    <location>
        <begin position="226"/>
        <end position="252"/>
    </location>
</feature>
<keyword evidence="8" id="KW-1185">Reference proteome</keyword>
<feature type="transmembrane region" description="Helical" evidence="5">
    <location>
        <begin position="298"/>
        <end position="326"/>
    </location>
</feature>
<keyword evidence="3 5" id="KW-1133">Transmembrane helix</keyword>
<feature type="transmembrane region" description="Helical" evidence="5">
    <location>
        <begin position="52"/>
        <end position="80"/>
    </location>
</feature>
<evidence type="ECO:0000256" key="2">
    <source>
        <dbReference type="ARBA" id="ARBA00022692"/>
    </source>
</evidence>
<dbReference type="GO" id="GO:0016020">
    <property type="term" value="C:membrane"/>
    <property type="evidence" value="ECO:0007669"/>
    <property type="project" value="UniProtKB-SubCell"/>
</dbReference>
<dbReference type="PANTHER" id="PTHR46641">
    <property type="entry name" value="FMRFAMIDE RECEPTOR-RELATED"/>
    <property type="match status" value="1"/>
</dbReference>
<dbReference type="SUPFAM" id="SSF81321">
    <property type="entry name" value="Family A G protein-coupled receptor-like"/>
    <property type="match status" value="1"/>
</dbReference>
<feature type="transmembrane region" description="Helical" evidence="5">
    <location>
        <begin position="137"/>
        <end position="162"/>
    </location>
</feature>
<feature type="transmembrane region" description="Helical" evidence="5">
    <location>
        <begin position="338"/>
        <end position="363"/>
    </location>
</feature>
<protein>
    <submittedName>
        <fullName evidence="7">Chemosensory receptor b</fullName>
    </submittedName>
</protein>
<keyword evidence="7" id="KW-0675">Receptor</keyword>
<dbReference type="InterPro" id="IPR017452">
    <property type="entry name" value="GPCR_Rhodpsn_7TM"/>
</dbReference>
<dbReference type="PRINTS" id="PR00237">
    <property type="entry name" value="GPCRRHODOPSN"/>
</dbReference>
<evidence type="ECO:0000313" key="8">
    <source>
        <dbReference type="Proteomes" id="UP000735302"/>
    </source>
</evidence>
<dbReference type="InterPro" id="IPR000276">
    <property type="entry name" value="GPCR_Rhodpsn"/>
</dbReference>
<evidence type="ECO:0000256" key="3">
    <source>
        <dbReference type="ARBA" id="ARBA00022989"/>
    </source>
</evidence>
<dbReference type="Gene3D" id="1.20.1070.10">
    <property type="entry name" value="Rhodopsin 7-helix transmembrane proteins"/>
    <property type="match status" value="1"/>
</dbReference>
<keyword evidence="2 5" id="KW-0812">Transmembrane</keyword>
<feature type="transmembrane region" description="Helical" evidence="5">
    <location>
        <begin position="174"/>
        <end position="195"/>
    </location>
</feature>
<feature type="domain" description="G-protein coupled receptors family 1 profile" evidence="6">
    <location>
        <begin position="71"/>
        <end position="361"/>
    </location>
</feature>
<evidence type="ECO:0000313" key="7">
    <source>
        <dbReference type="EMBL" id="GFO42260.1"/>
    </source>
</evidence>
<comment type="subcellular location">
    <subcellularLocation>
        <location evidence="1">Membrane</location>
    </subcellularLocation>
</comment>
<dbReference type="Pfam" id="PF10324">
    <property type="entry name" value="7TM_GPCR_Srw"/>
    <property type="match status" value="1"/>
</dbReference>
<dbReference type="PANTHER" id="PTHR46641:SF18">
    <property type="entry name" value="G-PROTEIN COUPLED RECEPTORS FAMILY 1 PROFILE DOMAIN-CONTAINING PROTEIN"/>
    <property type="match status" value="1"/>
</dbReference>